<evidence type="ECO:0000313" key="11">
    <source>
        <dbReference type="Proteomes" id="UP000318864"/>
    </source>
</evidence>
<protein>
    <submittedName>
        <fullName evidence="10">ABC transporter permease</fullName>
    </submittedName>
</protein>
<feature type="transmembrane region" description="Helical" evidence="7">
    <location>
        <begin position="276"/>
        <end position="302"/>
    </location>
</feature>
<feature type="transmembrane region" description="Helical" evidence="7">
    <location>
        <begin position="374"/>
        <end position="395"/>
    </location>
</feature>
<feature type="transmembrane region" description="Helical" evidence="7">
    <location>
        <begin position="323"/>
        <end position="354"/>
    </location>
</feature>
<dbReference type="InterPro" id="IPR003838">
    <property type="entry name" value="ABC3_permease_C"/>
</dbReference>
<comment type="subcellular location">
    <subcellularLocation>
        <location evidence="1">Cell membrane</location>
        <topology evidence="1">Multi-pass membrane protein</topology>
    </subcellularLocation>
</comment>
<sequence>MSGALVRLRAVVGIAFATIRRSPGRTLLSVLAVALAVLAVTLLASLGVGVVEFGQDGLDGSHGDIWISSDAVDATGSGTANPLVGSHEVTADLAARDDVNAATPIAMHDVYIGTEPDELERRPAVGLESTHDGFAFDEGHGFETDEAAYADGRSTSPTTEEVVLDPATADELGASVGDTVYVGTSRETAPDYAFTVVGTSDYYSQFLGDESVTMSLADLQAVAGTTGTDRATFVAATVDDDAGPDAVAADLQAEYPDHDVRTSDEQVGALLGERPLIIASGISLVGLAVVGGIVLTVNLFTLVTAQQRDELAALNAIGLSSRLLAGTVGAQGVIVGVLGGLVGLTLTPVLVHGLNHLSRSVIGFDDVLRTPLEVYLAGFALAVGVGSIVALVTGWRAGRYARVEHLEE</sequence>
<evidence type="ECO:0000313" key="10">
    <source>
        <dbReference type="EMBL" id="THE65013.1"/>
    </source>
</evidence>
<accession>A0A4S3TP64</accession>
<evidence type="ECO:0000256" key="7">
    <source>
        <dbReference type="SAM" id="Phobius"/>
    </source>
</evidence>
<keyword evidence="3" id="KW-1003">Cell membrane</keyword>
<keyword evidence="6 7" id="KW-0472">Membrane</keyword>
<proteinExistence type="predicted"/>
<dbReference type="Proteomes" id="UP000318864">
    <property type="component" value="Unassembled WGS sequence"/>
</dbReference>
<dbReference type="PANTHER" id="PTHR43738">
    <property type="entry name" value="ABC TRANSPORTER, MEMBRANE PROTEIN"/>
    <property type="match status" value="1"/>
</dbReference>
<feature type="domain" description="MacB-like periplasmic core" evidence="9">
    <location>
        <begin position="26"/>
        <end position="253"/>
    </location>
</feature>
<keyword evidence="4 7" id="KW-0812">Transmembrane</keyword>
<feature type="transmembrane region" description="Helical" evidence="7">
    <location>
        <begin position="27"/>
        <end position="51"/>
    </location>
</feature>
<comment type="caution">
    <text evidence="10">The sequence shown here is derived from an EMBL/GenBank/DDBJ whole genome shotgun (WGS) entry which is preliminary data.</text>
</comment>
<evidence type="ECO:0000256" key="4">
    <source>
        <dbReference type="ARBA" id="ARBA00022692"/>
    </source>
</evidence>
<dbReference type="InterPro" id="IPR051125">
    <property type="entry name" value="ABC-4/HrtB_transporter"/>
</dbReference>
<name>A0A4S3TP64_9EURY</name>
<evidence type="ECO:0000259" key="8">
    <source>
        <dbReference type="Pfam" id="PF02687"/>
    </source>
</evidence>
<keyword evidence="5 7" id="KW-1133">Transmembrane helix</keyword>
<evidence type="ECO:0000259" key="9">
    <source>
        <dbReference type="Pfam" id="PF12704"/>
    </source>
</evidence>
<evidence type="ECO:0000256" key="6">
    <source>
        <dbReference type="ARBA" id="ARBA00023136"/>
    </source>
</evidence>
<dbReference type="GO" id="GO:0005886">
    <property type="term" value="C:plasma membrane"/>
    <property type="evidence" value="ECO:0007669"/>
    <property type="project" value="UniProtKB-SubCell"/>
</dbReference>
<keyword evidence="11" id="KW-1185">Reference proteome</keyword>
<gene>
    <name evidence="10" type="ORF">D8Y22_10430</name>
</gene>
<dbReference type="OrthoDB" id="163559at2157"/>
<dbReference type="PANTHER" id="PTHR43738:SF1">
    <property type="entry name" value="HEMIN TRANSPORT SYSTEM PERMEASE PROTEIN HRTB-RELATED"/>
    <property type="match status" value="1"/>
</dbReference>
<dbReference type="InterPro" id="IPR025857">
    <property type="entry name" value="MacB_PCD"/>
</dbReference>
<evidence type="ECO:0000256" key="5">
    <source>
        <dbReference type="ARBA" id="ARBA00022989"/>
    </source>
</evidence>
<organism evidence="10 11">
    <name type="scientific">Salinadaptatus halalkaliphilus</name>
    <dbReference type="NCBI Taxonomy" id="2419781"/>
    <lineage>
        <taxon>Archaea</taxon>
        <taxon>Methanobacteriati</taxon>
        <taxon>Methanobacteriota</taxon>
        <taxon>Stenosarchaea group</taxon>
        <taxon>Halobacteria</taxon>
        <taxon>Halobacteriales</taxon>
        <taxon>Natrialbaceae</taxon>
        <taxon>Salinadaptatus</taxon>
    </lineage>
</organism>
<dbReference type="RefSeq" id="WP_141464637.1">
    <property type="nucleotide sequence ID" value="NZ_RBZW01000022.1"/>
</dbReference>
<dbReference type="EMBL" id="RBZW01000022">
    <property type="protein sequence ID" value="THE65013.1"/>
    <property type="molecule type" value="Genomic_DNA"/>
</dbReference>
<keyword evidence="2" id="KW-0813">Transport</keyword>
<reference evidence="10 11" key="1">
    <citation type="submission" date="2018-10" db="EMBL/GenBank/DDBJ databases">
        <title>Natronolimnobius sp. XQ-INN 246 isolated from Inner Mongolia Autonomous Region of China.</title>
        <authorList>
            <person name="Xue Q."/>
        </authorList>
    </citation>
    <scope>NUCLEOTIDE SEQUENCE [LARGE SCALE GENOMIC DNA]</scope>
    <source>
        <strain evidence="10 11">XQ-INN 246</strain>
    </source>
</reference>
<evidence type="ECO:0000256" key="1">
    <source>
        <dbReference type="ARBA" id="ARBA00004651"/>
    </source>
</evidence>
<feature type="domain" description="ABC3 transporter permease C-terminal" evidence="8">
    <location>
        <begin position="283"/>
        <end position="399"/>
    </location>
</feature>
<evidence type="ECO:0000256" key="2">
    <source>
        <dbReference type="ARBA" id="ARBA00022448"/>
    </source>
</evidence>
<dbReference type="Pfam" id="PF02687">
    <property type="entry name" value="FtsX"/>
    <property type="match status" value="1"/>
</dbReference>
<dbReference type="Pfam" id="PF12704">
    <property type="entry name" value="MacB_PCD"/>
    <property type="match status" value="1"/>
</dbReference>
<dbReference type="AlphaFoldDB" id="A0A4S3TP64"/>
<evidence type="ECO:0000256" key="3">
    <source>
        <dbReference type="ARBA" id="ARBA00022475"/>
    </source>
</evidence>